<dbReference type="Proteomes" id="UP001151516">
    <property type="component" value="Unassembled WGS sequence"/>
</dbReference>
<dbReference type="GO" id="GO:0006355">
    <property type="term" value="P:regulation of DNA-templated transcription"/>
    <property type="evidence" value="ECO:0007669"/>
    <property type="project" value="InterPro"/>
</dbReference>
<dbReference type="PROSITE" id="PS50005">
    <property type="entry name" value="TPR"/>
    <property type="match status" value="2"/>
</dbReference>
<dbReference type="GO" id="GO:0016593">
    <property type="term" value="C:Cdc73/Paf1 complex"/>
    <property type="evidence" value="ECO:0007669"/>
    <property type="project" value="TreeGrafter"/>
</dbReference>
<dbReference type="SMART" id="SM00028">
    <property type="entry name" value="TPR"/>
    <property type="match status" value="11"/>
</dbReference>
<dbReference type="Gene3D" id="1.25.40.10">
    <property type="entry name" value="Tetratricopeptide repeat domain"/>
    <property type="match status" value="3"/>
</dbReference>
<dbReference type="InterPro" id="IPR011990">
    <property type="entry name" value="TPR-like_helical_dom_sf"/>
</dbReference>
<dbReference type="GO" id="GO:0000993">
    <property type="term" value="F:RNA polymerase II complex binding"/>
    <property type="evidence" value="ECO:0007669"/>
    <property type="project" value="TreeGrafter"/>
</dbReference>
<keyword evidence="1" id="KW-0677">Repeat</keyword>
<dbReference type="AlphaFoldDB" id="A0A9W8GEI7"/>
<comment type="caution">
    <text evidence="5">The sequence shown here is derived from an EMBL/GenBank/DDBJ whole genome shotgun (WGS) entry which is preliminary data.</text>
</comment>
<feature type="repeat" description="TPR" evidence="3">
    <location>
        <begin position="322"/>
        <end position="355"/>
    </location>
</feature>
<keyword evidence="6" id="KW-1185">Reference proteome</keyword>
<feature type="repeat" description="TPR" evidence="3">
    <location>
        <begin position="164"/>
        <end position="197"/>
    </location>
</feature>
<name>A0A9W8GEI7_9FUNG</name>
<proteinExistence type="predicted"/>
<evidence type="ECO:0000256" key="3">
    <source>
        <dbReference type="PROSITE-ProRule" id="PRU00339"/>
    </source>
</evidence>
<dbReference type="OrthoDB" id="343875at2759"/>
<protein>
    <submittedName>
        <fullName evidence="5">Protein required for normal CLN1 and CLN2 G1 cyclin expression</fullName>
    </submittedName>
</protein>
<evidence type="ECO:0000256" key="1">
    <source>
        <dbReference type="ARBA" id="ARBA00022737"/>
    </source>
</evidence>
<dbReference type="Pfam" id="PF13432">
    <property type="entry name" value="TPR_16"/>
    <property type="match status" value="3"/>
</dbReference>
<feature type="region of interest" description="Disordered" evidence="4">
    <location>
        <begin position="1122"/>
        <end position="1234"/>
    </location>
</feature>
<feature type="compositionally biased region" description="Basic and acidic residues" evidence="4">
    <location>
        <begin position="1211"/>
        <end position="1220"/>
    </location>
</feature>
<keyword evidence="2 3" id="KW-0802">TPR repeat</keyword>
<gene>
    <name evidence="5" type="primary">CTR9</name>
    <name evidence="5" type="ORF">IWW39_005911</name>
</gene>
<sequence length="1234" mass="135916">MATVEARVIEVPIDNSNDVLEIDCSQLPSHAAEICDILENEGSALRFYQLFALEYYKQGHVEEAVVALKRGMANAKANDQTAKVPLLNLLASIYVQKAKSSAATTGDRSLMLEMATALLTEAGRIDRSEANTHLVGGMLDLAKRLPDAALRHFDAALKAAPRSVAALLGKARVLFSKHRYQHALEVYQQVLTLRPTGRPDPRIGIGLCLHRLGHPADARRALRRAAEVDPAAAAPHILLATMDLNDVKRMLDPRIADGATQRAEELLHSAMAQLHRAYERQPECAATLVRLADRLFFQSNYDGARALAERALKSADTMGIQAEAHYQIARAYHASKRFDVAYDAYQKCLGINEKHHLARYGLGQMQLHRTDMSSAEATFQRVLDHHPRCVEVLRALGYLHARLPNTKAKALEYYEREMQVLADEAVEHAKRTGQPADDIGAWFVDANLFLESGLLYEASNAKKACRAYSMAADILQRPLPNSTECAGDAIPELWNNLGALSYLTSDDDSAIFSEYSQAALKCSKALADARVRLADARKGATPAAASKAASEIQRLECTLATITYNVARFYERCGFWDKAEALYNSLVADAPTYIDAKLRLAHIAFSFHGNSERALELISQAIGIDSKQSSAWLMRGNVELQRKSVQDARRAFEHVLKDLAKHDIYALCSLGNYHLAAGKSDNSRADNEANPAAAKKAKEMSAQSYKRALEFFDKCLQLDENCAAAAHGMAIAMAERGNAGDARQVFQDVRDAATAGLGPPTLCNPASELVFKIAKQQSASVDGSGVSLLARSPVGCDVLLWSGVNVAHSYVEVGNYRQAVLAYEASLRRLQEATKAMETADSSGTDSDRFVVAALEAKCGGSLTATRLTDAERAERRRVERDLRLYLIRALYIQAKATKDIDIMRTALSHIQSLCADENIKLPESALKPDTATKETADDADGDVEMTEDVVESGSEKKSLQVRISPDDCLVLFDLALIEQSVAQLVSEQPESQRTLQDLTAAATFIAHSEAAFTFLAKWGKVLQKKKQKLLFSARLATERAGYSKSLVTKLTRKQQEQEAFERQRQEHVEQWHRQQEEDEQRKRLEVEAAAKAQQELERKLLRDAEERNAILREQMAASVIAKQDEGETRSKKPRARAADDFISDNDDLAGSEDAEGLGSDAGEQARRSKSKKVRLSRKPAVEPRARGRAKPVGALSDEEREGETPPPRKRPSDEVESGKYKSKAIVTDSDDSS</sequence>
<evidence type="ECO:0000256" key="4">
    <source>
        <dbReference type="SAM" id="MobiDB-lite"/>
    </source>
</evidence>
<accession>A0A9W8GEI7</accession>
<feature type="compositionally biased region" description="Basic residues" evidence="4">
    <location>
        <begin position="1168"/>
        <end position="1178"/>
    </location>
</feature>
<evidence type="ECO:0000256" key="2">
    <source>
        <dbReference type="ARBA" id="ARBA00022803"/>
    </source>
</evidence>
<evidence type="ECO:0000313" key="5">
    <source>
        <dbReference type="EMBL" id="KAJ2682637.1"/>
    </source>
</evidence>
<dbReference type="PANTHER" id="PTHR14027:SF2">
    <property type="entry name" value="RNA POLYMERASE-ASSOCIATED PROTEIN CTR9 HOMOLOG"/>
    <property type="match status" value="1"/>
</dbReference>
<dbReference type="EMBL" id="JANBTX010000385">
    <property type="protein sequence ID" value="KAJ2682637.1"/>
    <property type="molecule type" value="Genomic_DNA"/>
</dbReference>
<dbReference type="PANTHER" id="PTHR14027">
    <property type="entry name" value="RNA POLYMERASE-ASSOCIATED PROTEIN CTR9"/>
    <property type="match status" value="1"/>
</dbReference>
<dbReference type="Pfam" id="PF13181">
    <property type="entry name" value="TPR_8"/>
    <property type="match status" value="1"/>
</dbReference>
<dbReference type="SUPFAM" id="SSF48452">
    <property type="entry name" value="TPR-like"/>
    <property type="match status" value="3"/>
</dbReference>
<dbReference type="GO" id="GO:0006368">
    <property type="term" value="P:transcription elongation by RNA polymerase II"/>
    <property type="evidence" value="ECO:0007669"/>
    <property type="project" value="TreeGrafter"/>
</dbReference>
<organism evidence="5 6">
    <name type="scientific">Coemansia spiralis</name>
    <dbReference type="NCBI Taxonomy" id="417178"/>
    <lineage>
        <taxon>Eukaryota</taxon>
        <taxon>Fungi</taxon>
        <taxon>Fungi incertae sedis</taxon>
        <taxon>Zoopagomycota</taxon>
        <taxon>Kickxellomycotina</taxon>
        <taxon>Kickxellomycetes</taxon>
        <taxon>Kickxellales</taxon>
        <taxon>Kickxellaceae</taxon>
        <taxon>Coemansia</taxon>
    </lineage>
</organism>
<reference evidence="5" key="1">
    <citation type="submission" date="2022-07" db="EMBL/GenBank/DDBJ databases">
        <title>Phylogenomic reconstructions and comparative analyses of Kickxellomycotina fungi.</title>
        <authorList>
            <person name="Reynolds N.K."/>
            <person name="Stajich J.E."/>
            <person name="Barry K."/>
            <person name="Grigoriev I.V."/>
            <person name="Crous P."/>
            <person name="Smith M.E."/>
        </authorList>
    </citation>
    <scope>NUCLEOTIDE SEQUENCE</scope>
    <source>
        <strain evidence="5">CBS 109367</strain>
    </source>
</reference>
<evidence type="ECO:0000313" key="6">
    <source>
        <dbReference type="Proteomes" id="UP001151516"/>
    </source>
</evidence>
<feature type="compositionally biased region" description="Acidic residues" evidence="4">
    <location>
        <begin position="1142"/>
        <end position="1156"/>
    </location>
</feature>
<feature type="region of interest" description="Disordered" evidence="4">
    <location>
        <begin position="1059"/>
        <end position="1084"/>
    </location>
</feature>
<dbReference type="InterPro" id="IPR031101">
    <property type="entry name" value="Ctr9"/>
</dbReference>
<dbReference type="InterPro" id="IPR019734">
    <property type="entry name" value="TPR_rpt"/>
</dbReference>